<protein>
    <submittedName>
        <fullName evidence="1">30508_t:CDS:1</fullName>
    </submittedName>
</protein>
<gene>
    <name evidence="1" type="ORF">RPERSI_LOCUS29883</name>
</gene>
<sequence>KLAKIELPIYKPDECFLISFIEKLITISNSIKHNLEKLITIDAMLVEDQNSDNYSDDSENDLLITENTRTFNINF</sequence>
<dbReference type="Proteomes" id="UP000789920">
    <property type="component" value="Unassembled WGS sequence"/>
</dbReference>
<reference evidence="1" key="1">
    <citation type="submission" date="2021-06" db="EMBL/GenBank/DDBJ databases">
        <authorList>
            <person name="Kallberg Y."/>
            <person name="Tangrot J."/>
            <person name="Rosling A."/>
        </authorList>
    </citation>
    <scope>NUCLEOTIDE SEQUENCE</scope>
    <source>
        <strain evidence="1">MA461A</strain>
    </source>
</reference>
<keyword evidence="2" id="KW-1185">Reference proteome</keyword>
<proteinExistence type="predicted"/>
<accession>A0ACA9SEA1</accession>
<feature type="non-terminal residue" evidence="1">
    <location>
        <position position="1"/>
    </location>
</feature>
<dbReference type="EMBL" id="CAJVQC010114301">
    <property type="protein sequence ID" value="CAG8836303.1"/>
    <property type="molecule type" value="Genomic_DNA"/>
</dbReference>
<evidence type="ECO:0000313" key="1">
    <source>
        <dbReference type="EMBL" id="CAG8836303.1"/>
    </source>
</evidence>
<comment type="caution">
    <text evidence="1">The sequence shown here is derived from an EMBL/GenBank/DDBJ whole genome shotgun (WGS) entry which is preliminary data.</text>
</comment>
<evidence type="ECO:0000313" key="2">
    <source>
        <dbReference type="Proteomes" id="UP000789920"/>
    </source>
</evidence>
<name>A0ACA9SEA1_9GLOM</name>
<organism evidence="1 2">
    <name type="scientific">Racocetra persica</name>
    <dbReference type="NCBI Taxonomy" id="160502"/>
    <lineage>
        <taxon>Eukaryota</taxon>
        <taxon>Fungi</taxon>
        <taxon>Fungi incertae sedis</taxon>
        <taxon>Mucoromycota</taxon>
        <taxon>Glomeromycotina</taxon>
        <taxon>Glomeromycetes</taxon>
        <taxon>Diversisporales</taxon>
        <taxon>Gigasporaceae</taxon>
        <taxon>Racocetra</taxon>
    </lineage>
</organism>